<organism evidence="8 9">
    <name type="scientific">Oceanispirochaeta crateris</name>
    <dbReference type="NCBI Taxonomy" id="2518645"/>
    <lineage>
        <taxon>Bacteria</taxon>
        <taxon>Pseudomonadati</taxon>
        <taxon>Spirochaetota</taxon>
        <taxon>Spirochaetia</taxon>
        <taxon>Spirochaetales</taxon>
        <taxon>Spirochaetaceae</taxon>
        <taxon>Oceanispirochaeta</taxon>
    </lineage>
</organism>
<reference evidence="8 9" key="1">
    <citation type="submission" date="2019-02" db="EMBL/GenBank/DDBJ databases">
        <title>Complete Genome Sequence and Methylome Analysis of free living Spirochaetas.</title>
        <authorList>
            <person name="Fomenkov A."/>
            <person name="Dubinina G."/>
            <person name="Leshcheva N."/>
            <person name="Mikheeva N."/>
            <person name="Grabovich M."/>
            <person name="Vincze T."/>
            <person name="Roberts R.J."/>
        </authorList>
    </citation>
    <scope>NUCLEOTIDE SEQUENCE [LARGE SCALE GENOMIC DNA]</scope>
    <source>
        <strain evidence="8 9">K2</strain>
    </source>
</reference>
<dbReference type="OrthoDB" id="9805239at2"/>
<keyword evidence="4 6" id="KW-1133">Transmembrane helix</keyword>
<evidence type="ECO:0000256" key="2">
    <source>
        <dbReference type="ARBA" id="ARBA00022475"/>
    </source>
</evidence>
<accession>A0A5C1QH31</accession>
<evidence type="ECO:0000256" key="3">
    <source>
        <dbReference type="ARBA" id="ARBA00022692"/>
    </source>
</evidence>
<proteinExistence type="predicted"/>
<dbReference type="GO" id="GO:0005886">
    <property type="term" value="C:plasma membrane"/>
    <property type="evidence" value="ECO:0007669"/>
    <property type="project" value="UniProtKB-SubCell"/>
</dbReference>
<dbReference type="InterPro" id="IPR051258">
    <property type="entry name" value="Diverse_Substrate_Transporter"/>
</dbReference>
<dbReference type="InterPro" id="IPR037185">
    <property type="entry name" value="EmrE-like"/>
</dbReference>
<evidence type="ECO:0000256" key="5">
    <source>
        <dbReference type="ARBA" id="ARBA00023136"/>
    </source>
</evidence>
<dbReference type="KEGG" id="ock:EXM22_02255"/>
<dbReference type="InterPro" id="IPR000620">
    <property type="entry name" value="EamA_dom"/>
</dbReference>
<name>A0A5C1QH31_9SPIO</name>
<dbReference type="AlphaFoldDB" id="A0A5C1QH31"/>
<feature type="transmembrane region" description="Helical" evidence="6">
    <location>
        <begin position="280"/>
        <end position="298"/>
    </location>
</feature>
<evidence type="ECO:0000256" key="1">
    <source>
        <dbReference type="ARBA" id="ARBA00004651"/>
    </source>
</evidence>
<feature type="transmembrane region" description="Helical" evidence="6">
    <location>
        <begin position="12"/>
        <end position="31"/>
    </location>
</feature>
<keyword evidence="5 6" id="KW-0472">Membrane</keyword>
<feature type="transmembrane region" description="Helical" evidence="6">
    <location>
        <begin position="43"/>
        <end position="61"/>
    </location>
</feature>
<feature type="domain" description="EamA" evidence="7">
    <location>
        <begin position="160"/>
        <end position="297"/>
    </location>
</feature>
<dbReference type="PANTHER" id="PTHR42920:SF11">
    <property type="entry name" value="INNER MEMBRANE PROTEIN YTFF"/>
    <property type="match status" value="1"/>
</dbReference>
<feature type="transmembrane region" description="Helical" evidence="6">
    <location>
        <begin position="220"/>
        <end position="244"/>
    </location>
</feature>
<dbReference type="PANTHER" id="PTHR42920">
    <property type="entry name" value="OS03G0707200 PROTEIN-RELATED"/>
    <property type="match status" value="1"/>
</dbReference>
<feature type="domain" description="EamA" evidence="7">
    <location>
        <begin position="10"/>
        <end position="144"/>
    </location>
</feature>
<feature type="transmembrane region" description="Helical" evidence="6">
    <location>
        <begin position="162"/>
        <end position="180"/>
    </location>
</feature>
<feature type="transmembrane region" description="Helical" evidence="6">
    <location>
        <begin position="102"/>
        <end position="121"/>
    </location>
</feature>
<evidence type="ECO:0000256" key="4">
    <source>
        <dbReference type="ARBA" id="ARBA00022989"/>
    </source>
</evidence>
<keyword evidence="9" id="KW-1185">Reference proteome</keyword>
<keyword evidence="3 6" id="KW-0812">Transmembrane</keyword>
<dbReference type="RefSeq" id="WP_149484953.1">
    <property type="nucleotide sequence ID" value="NZ_CP036150.1"/>
</dbReference>
<feature type="transmembrane region" description="Helical" evidence="6">
    <location>
        <begin position="130"/>
        <end position="150"/>
    </location>
</feature>
<protein>
    <submittedName>
        <fullName evidence="8">EamA/RhaT family transporter</fullName>
    </submittedName>
</protein>
<sequence length="304" mass="34325">MASRQTHHLRGYLFALFATVLWSGNFIIARGLSGDLSPISLSFYRWSVAVLVFLPFSIRQFIVDFSTLMKHKLYICINALLGISIFNTLIYRAGHTTTAQNLSMIAIIFPVFIVLISVIFFKEKISIRKIAGIIIVFTGATLLVNKGQISNVLNMDFVVGDFWMLLASLIFAIYSILLNFRPEGLRLIPFQLSTYILGLVFLTPFYLYEQISSPQIPFDYGSHVFIAVLYAGIFASMSAFVLWNKAISYIGPVKTGMMYYSLPVFSFIEAYFFLDETIHLYSILCLILIVTGILLAVVQSTRNT</sequence>
<evidence type="ECO:0000259" key="7">
    <source>
        <dbReference type="Pfam" id="PF00892"/>
    </source>
</evidence>
<evidence type="ECO:0000313" key="8">
    <source>
        <dbReference type="EMBL" id="QEN06871.1"/>
    </source>
</evidence>
<dbReference type="SUPFAM" id="SSF103481">
    <property type="entry name" value="Multidrug resistance efflux transporter EmrE"/>
    <property type="match status" value="2"/>
</dbReference>
<feature type="transmembrane region" description="Helical" evidence="6">
    <location>
        <begin position="73"/>
        <end position="90"/>
    </location>
</feature>
<dbReference type="Proteomes" id="UP000324209">
    <property type="component" value="Chromosome"/>
</dbReference>
<evidence type="ECO:0000256" key="6">
    <source>
        <dbReference type="SAM" id="Phobius"/>
    </source>
</evidence>
<comment type="subcellular location">
    <subcellularLocation>
        <location evidence="1">Cell membrane</location>
        <topology evidence="1">Multi-pass membrane protein</topology>
    </subcellularLocation>
</comment>
<dbReference type="EMBL" id="CP036150">
    <property type="protein sequence ID" value="QEN06871.1"/>
    <property type="molecule type" value="Genomic_DNA"/>
</dbReference>
<gene>
    <name evidence="8" type="ORF">EXM22_02255</name>
</gene>
<feature type="transmembrane region" description="Helical" evidence="6">
    <location>
        <begin position="256"/>
        <end position="274"/>
    </location>
</feature>
<dbReference type="Pfam" id="PF00892">
    <property type="entry name" value="EamA"/>
    <property type="match status" value="2"/>
</dbReference>
<feature type="transmembrane region" description="Helical" evidence="6">
    <location>
        <begin position="187"/>
        <end position="208"/>
    </location>
</feature>
<evidence type="ECO:0000313" key="9">
    <source>
        <dbReference type="Proteomes" id="UP000324209"/>
    </source>
</evidence>
<keyword evidence="2" id="KW-1003">Cell membrane</keyword>